<dbReference type="OrthoDB" id="10307204at2759"/>
<protein>
    <submittedName>
        <fullName evidence="1">Uncharacterized protein</fullName>
    </submittedName>
</protein>
<dbReference type="EMBL" id="AHHD01000177">
    <property type="protein sequence ID" value="EKG18747.1"/>
    <property type="molecule type" value="Genomic_DNA"/>
</dbReference>
<dbReference type="AlphaFoldDB" id="K2S1A5"/>
<organism evidence="1 2">
    <name type="scientific">Macrophomina phaseolina (strain MS6)</name>
    <name type="common">Charcoal rot fungus</name>
    <dbReference type="NCBI Taxonomy" id="1126212"/>
    <lineage>
        <taxon>Eukaryota</taxon>
        <taxon>Fungi</taxon>
        <taxon>Dikarya</taxon>
        <taxon>Ascomycota</taxon>
        <taxon>Pezizomycotina</taxon>
        <taxon>Dothideomycetes</taxon>
        <taxon>Dothideomycetes incertae sedis</taxon>
        <taxon>Botryosphaeriales</taxon>
        <taxon>Botryosphaeriaceae</taxon>
        <taxon>Macrophomina</taxon>
    </lineage>
</organism>
<dbReference type="InParanoid" id="K2S1A5"/>
<reference evidence="1 2" key="1">
    <citation type="journal article" date="2012" name="BMC Genomics">
        <title>Tools to kill: Genome of one of the most destructive plant pathogenic fungi Macrophomina phaseolina.</title>
        <authorList>
            <person name="Islam M.S."/>
            <person name="Haque M.S."/>
            <person name="Islam M.M."/>
            <person name="Emdad E.M."/>
            <person name="Halim A."/>
            <person name="Hossen Q.M.M."/>
            <person name="Hossain M.Z."/>
            <person name="Ahmed B."/>
            <person name="Rahim S."/>
            <person name="Rahman M.S."/>
            <person name="Alam M.M."/>
            <person name="Hou S."/>
            <person name="Wan X."/>
            <person name="Saito J.A."/>
            <person name="Alam M."/>
        </authorList>
    </citation>
    <scope>NUCLEOTIDE SEQUENCE [LARGE SCALE GENOMIC DNA]</scope>
    <source>
        <strain evidence="1 2">MS6</strain>
    </source>
</reference>
<evidence type="ECO:0000313" key="1">
    <source>
        <dbReference type="EMBL" id="EKG18747.1"/>
    </source>
</evidence>
<dbReference type="HOGENOM" id="CLU_1886153_0_0_1"/>
<evidence type="ECO:0000313" key="2">
    <source>
        <dbReference type="Proteomes" id="UP000007129"/>
    </source>
</evidence>
<accession>K2S1A5</accession>
<gene>
    <name evidence="1" type="ORF">MPH_03973</name>
</gene>
<sequence length="135" mass="15020">MKIFSPKAATCSLDEASEFFGCGPYSLVILFASAWLPIRSFLAGASSSRLITSLESFALFLLKRFKKALPKSSTKRRPSSHLENGTTPKQFQDMCYNMISYTCGHISRSQSTICACETRQSDMKSSFRCSDRCKG</sequence>
<dbReference type="VEuPathDB" id="FungiDB:MPH_03973"/>
<dbReference type="Proteomes" id="UP000007129">
    <property type="component" value="Unassembled WGS sequence"/>
</dbReference>
<name>K2S1A5_MACPH</name>
<proteinExistence type="predicted"/>
<comment type="caution">
    <text evidence="1">The sequence shown here is derived from an EMBL/GenBank/DDBJ whole genome shotgun (WGS) entry which is preliminary data.</text>
</comment>